<evidence type="ECO:0000256" key="3">
    <source>
        <dbReference type="PROSITE-ProRule" id="PRU00708"/>
    </source>
</evidence>
<evidence type="ECO:0000256" key="2">
    <source>
        <dbReference type="ARBA" id="ARBA00061659"/>
    </source>
</evidence>
<dbReference type="InterPro" id="IPR046848">
    <property type="entry name" value="E_motif"/>
</dbReference>
<dbReference type="GO" id="GO:0005737">
    <property type="term" value="C:cytoplasm"/>
    <property type="evidence" value="ECO:0007669"/>
    <property type="project" value="UniProtKB-ARBA"/>
</dbReference>
<evidence type="ECO:0000313" key="5">
    <source>
        <dbReference type="Proteomes" id="UP000325577"/>
    </source>
</evidence>
<dbReference type="Gene3D" id="1.25.40.10">
    <property type="entry name" value="Tetratricopeptide repeat domain"/>
    <property type="match status" value="5"/>
</dbReference>
<dbReference type="Proteomes" id="UP000325577">
    <property type="component" value="Linkage Group LG7"/>
</dbReference>
<dbReference type="Pfam" id="PF01535">
    <property type="entry name" value="PPR"/>
    <property type="match status" value="5"/>
</dbReference>
<dbReference type="PANTHER" id="PTHR47926:SF347">
    <property type="entry name" value="PENTATRICOPEPTIDE REPEAT-CONTAINING PROTEIN"/>
    <property type="match status" value="1"/>
</dbReference>
<keyword evidence="5" id="KW-1185">Reference proteome</keyword>
<dbReference type="EMBL" id="CM018050">
    <property type="protein sequence ID" value="KAA8518050.1"/>
    <property type="molecule type" value="Genomic_DNA"/>
</dbReference>
<comment type="similarity">
    <text evidence="2">Belongs to the PPR family. PCMP-E subfamily.</text>
</comment>
<name>A0A5J4ZHJ3_9ASTE</name>
<dbReference type="GO" id="GO:0003723">
    <property type="term" value="F:RNA binding"/>
    <property type="evidence" value="ECO:0007669"/>
    <property type="project" value="InterPro"/>
</dbReference>
<keyword evidence="1" id="KW-0677">Repeat</keyword>
<feature type="repeat" description="PPR" evidence="3">
    <location>
        <begin position="214"/>
        <end position="248"/>
    </location>
</feature>
<accession>A0A5J4ZHJ3</accession>
<dbReference type="InterPro" id="IPR046960">
    <property type="entry name" value="PPR_At4g14850-like_plant"/>
</dbReference>
<sequence length="714" mass="79400">MLLNLGRSATLHLSRVSILSSLRLQSLHPALPLTLTSCLNLTRTLHNNASNSPESLTLDSVSTHFFSTREMADELGGTSKPFSSFSVLHSCEDLQTLKQVHASLIVSTGFEPISVASKLISLYAQFNDLDSAVSVFKAVQDPNTAVWNLIIKAHVDLGLAELAFCLYKQMRELGVTHDSFTFPIINRMVGSLRNSLLCGEVVHCLAIKMGFEPDIYFCNTMIVVYMKCGCLAYAHQMFDEMAHRDLVSWTSMISGYVCQRNVVGAFLLFREMQMELEPNSVTVMVMLQACCNSNGSVIQGRQLHGYVIKNGCLIDRSVQNSVLRMYSSTGSWDDAEILFRQIDKRDGVSWNIMMFCYSLSCELTKMADCFHEMRNEVLPSIETLTLLISVFAEGANLFQGFIQNGHFEEAIELFQQMLAAGVEPEAKILGSLLVAYTHLGALQLGKGIHGYLIRNLFYDTEEDNTLETSILNMYIRCGNISSAIICFDRMVDRDVVTWTSMIEGCGIHGLGFEAVILLHQMVEEGIVPNSVTFLGLLSACSHSGLLSEGSEVFYSMKWRFGIEPDLNHCTCMVDLLGRSGKLKEALAIIVKLVSFPDSRIWGALLAASRVYGDQKLGEYAAQKLLELEPDNAGYYTLLSNIQASVGRWAGVEEIRSAMKDKDLIKKPGWSCIESKGLLHAFVSGDRSHPCVVEINEILGYLSRKMQDLQYVLYS</sequence>
<dbReference type="FunFam" id="1.25.40.10:FF:000344">
    <property type="entry name" value="Pentatricopeptide repeat-containing protein"/>
    <property type="match status" value="1"/>
</dbReference>
<dbReference type="InterPro" id="IPR011990">
    <property type="entry name" value="TPR-like_helical_dom_sf"/>
</dbReference>
<feature type="repeat" description="PPR" evidence="3">
    <location>
        <begin position="143"/>
        <end position="177"/>
    </location>
</feature>
<protein>
    <submittedName>
        <fullName evidence="4">Uncharacterized protein</fullName>
    </submittedName>
</protein>
<dbReference type="Pfam" id="PF20431">
    <property type="entry name" value="E_motif"/>
    <property type="match status" value="1"/>
</dbReference>
<dbReference type="Pfam" id="PF13041">
    <property type="entry name" value="PPR_2"/>
    <property type="match status" value="3"/>
</dbReference>
<dbReference type="OrthoDB" id="185373at2759"/>
<dbReference type="InterPro" id="IPR002885">
    <property type="entry name" value="PPR_rpt"/>
</dbReference>
<dbReference type="AlphaFoldDB" id="A0A5J4ZHJ3"/>
<dbReference type="GO" id="GO:0016556">
    <property type="term" value="P:mRNA modification"/>
    <property type="evidence" value="ECO:0007669"/>
    <property type="project" value="UniProtKB-ARBA"/>
</dbReference>
<proteinExistence type="inferred from homology"/>
<reference evidence="4 5" key="1">
    <citation type="submission" date="2019-09" db="EMBL/GenBank/DDBJ databases">
        <title>A chromosome-level genome assembly of the Chinese tupelo Nyssa sinensis.</title>
        <authorList>
            <person name="Yang X."/>
            <person name="Kang M."/>
            <person name="Yang Y."/>
            <person name="Xiong H."/>
            <person name="Wang M."/>
            <person name="Zhang Z."/>
            <person name="Wang Z."/>
            <person name="Wu H."/>
            <person name="Ma T."/>
            <person name="Liu J."/>
            <person name="Xi Z."/>
        </authorList>
    </citation>
    <scope>NUCLEOTIDE SEQUENCE [LARGE SCALE GENOMIC DNA]</scope>
    <source>
        <strain evidence="4">J267</strain>
        <tissue evidence="4">Leaf</tissue>
    </source>
</reference>
<organism evidence="4 5">
    <name type="scientific">Nyssa sinensis</name>
    <dbReference type="NCBI Taxonomy" id="561372"/>
    <lineage>
        <taxon>Eukaryota</taxon>
        <taxon>Viridiplantae</taxon>
        <taxon>Streptophyta</taxon>
        <taxon>Embryophyta</taxon>
        <taxon>Tracheophyta</taxon>
        <taxon>Spermatophyta</taxon>
        <taxon>Magnoliopsida</taxon>
        <taxon>eudicotyledons</taxon>
        <taxon>Gunneridae</taxon>
        <taxon>Pentapetalae</taxon>
        <taxon>asterids</taxon>
        <taxon>Cornales</taxon>
        <taxon>Nyssaceae</taxon>
        <taxon>Nyssa</taxon>
    </lineage>
</organism>
<dbReference type="NCBIfam" id="TIGR00756">
    <property type="entry name" value="PPR"/>
    <property type="match status" value="5"/>
</dbReference>
<evidence type="ECO:0000313" key="4">
    <source>
        <dbReference type="EMBL" id="KAA8518050.1"/>
    </source>
</evidence>
<dbReference type="PANTHER" id="PTHR47926">
    <property type="entry name" value="PENTATRICOPEPTIDE REPEAT-CONTAINING PROTEIN"/>
    <property type="match status" value="1"/>
</dbReference>
<feature type="repeat" description="PPR" evidence="3">
    <location>
        <begin position="390"/>
        <end position="424"/>
    </location>
</feature>
<dbReference type="FunFam" id="1.25.40.10:FF:000277">
    <property type="entry name" value="Pentatricopeptide repeat-containing protein, mitochondrial"/>
    <property type="match status" value="1"/>
</dbReference>
<gene>
    <name evidence="4" type="ORF">F0562_015530</name>
</gene>
<evidence type="ECO:0000256" key="1">
    <source>
        <dbReference type="ARBA" id="ARBA00022737"/>
    </source>
</evidence>
<dbReference type="PROSITE" id="PS51375">
    <property type="entry name" value="PPR"/>
    <property type="match status" value="4"/>
</dbReference>
<feature type="repeat" description="PPR" evidence="3">
    <location>
        <begin position="494"/>
        <end position="528"/>
    </location>
</feature>